<evidence type="ECO:0000256" key="2">
    <source>
        <dbReference type="ARBA" id="ARBA00022448"/>
    </source>
</evidence>
<accession>A0A1I2IYV4</accession>
<comment type="subcellular location">
    <subcellularLocation>
        <location evidence="1">Membrane</location>
        <topology evidence="1">Multi-pass membrane protein</topology>
    </subcellularLocation>
</comment>
<feature type="transmembrane region" description="Helical" evidence="7">
    <location>
        <begin position="43"/>
        <end position="64"/>
    </location>
</feature>
<evidence type="ECO:0000256" key="1">
    <source>
        <dbReference type="ARBA" id="ARBA00004141"/>
    </source>
</evidence>
<reference evidence="8 9" key="1">
    <citation type="submission" date="2016-10" db="EMBL/GenBank/DDBJ databases">
        <authorList>
            <person name="de Groot N.N."/>
        </authorList>
    </citation>
    <scope>NUCLEOTIDE SEQUENCE [LARGE SCALE GENOMIC DNA]</scope>
    <source>
        <strain>GEY</strain>
        <strain evidence="9">DSM 9560</strain>
    </source>
</reference>
<feature type="transmembrane region" description="Helical" evidence="7">
    <location>
        <begin position="304"/>
        <end position="321"/>
    </location>
</feature>
<dbReference type="PANTHER" id="PTHR11706">
    <property type="entry name" value="SOLUTE CARRIER PROTEIN FAMILY 11 MEMBER"/>
    <property type="match status" value="1"/>
</dbReference>
<feature type="transmembrane region" description="Helical" evidence="7">
    <location>
        <begin position="183"/>
        <end position="201"/>
    </location>
</feature>
<feature type="transmembrane region" description="Helical" evidence="7">
    <location>
        <begin position="327"/>
        <end position="348"/>
    </location>
</feature>
<dbReference type="AlphaFoldDB" id="A0A1I2IYV4"/>
<dbReference type="GO" id="GO:0015293">
    <property type="term" value="F:symporter activity"/>
    <property type="evidence" value="ECO:0007669"/>
    <property type="project" value="UniProtKB-KW"/>
</dbReference>
<dbReference type="GO" id="GO:0015086">
    <property type="term" value="F:cadmium ion transmembrane transporter activity"/>
    <property type="evidence" value="ECO:0007669"/>
    <property type="project" value="TreeGrafter"/>
</dbReference>
<feature type="transmembrane region" description="Helical" evidence="7">
    <location>
        <begin position="12"/>
        <end position="37"/>
    </location>
</feature>
<dbReference type="GO" id="GO:0034755">
    <property type="term" value="P:iron ion transmembrane transport"/>
    <property type="evidence" value="ECO:0007669"/>
    <property type="project" value="TreeGrafter"/>
</dbReference>
<evidence type="ECO:0000313" key="8">
    <source>
        <dbReference type="EMBL" id="SFF46898.1"/>
    </source>
</evidence>
<dbReference type="STRING" id="1003.SAMN04488541_103822"/>
<feature type="transmembrane region" description="Helical" evidence="7">
    <location>
        <begin position="85"/>
        <end position="113"/>
    </location>
</feature>
<keyword evidence="4" id="KW-0769">Symport</keyword>
<evidence type="ECO:0000313" key="9">
    <source>
        <dbReference type="Proteomes" id="UP000199513"/>
    </source>
</evidence>
<feature type="transmembrane region" description="Helical" evidence="7">
    <location>
        <begin position="260"/>
        <end position="283"/>
    </location>
</feature>
<organism evidence="8 9">
    <name type="scientific">Thermoflexibacter ruber</name>
    <dbReference type="NCBI Taxonomy" id="1003"/>
    <lineage>
        <taxon>Bacteria</taxon>
        <taxon>Pseudomonadati</taxon>
        <taxon>Bacteroidota</taxon>
        <taxon>Cytophagia</taxon>
        <taxon>Cytophagales</taxon>
        <taxon>Thermoflexibacteraceae</taxon>
        <taxon>Thermoflexibacter</taxon>
    </lineage>
</organism>
<dbReference type="GO" id="GO:0005384">
    <property type="term" value="F:manganese ion transmembrane transporter activity"/>
    <property type="evidence" value="ECO:0007669"/>
    <property type="project" value="TreeGrafter"/>
</dbReference>
<feature type="transmembrane region" description="Helical" evidence="7">
    <location>
        <begin position="148"/>
        <end position="171"/>
    </location>
</feature>
<keyword evidence="9" id="KW-1185">Reference proteome</keyword>
<dbReference type="PRINTS" id="PR00447">
    <property type="entry name" value="NATRESASSCMP"/>
</dbReference>
<sequence>MPKFVPIQSVKSVLFWSVISAAFIGPGTITTCAMSGATFGLDLLWTLTFAIIACTILQETVARITIASGYSLGEVIAMSYPTMKYLIGFAIVFGCAAYQAGNILGAVAGLQLIFTFDKVFMTLLVAFFASLTLALGKDKSIAKFMGIWVALMGLMFIFVATQATFSFSQVVKSVLIPFFPSNSALLIIGLVGTTIVPYNLFLGSGISKGQDIKEMRIGIRLAILIGGLISMAILVSGSIVKGEFSFVATVNSLNERIGVWAGGCFAVGLFAAGFTSSITAPLAATITMRSIVYTGHKNWAKYSSWTWVLVMVVGIIFGVLGTQPIPIILFAQALNGLLLPLVSIWVFLIINNQKIIPHPYQNSKQANFTLLIVIGIVIFLGLNNLQKAILTHLPFAVHPTFILLFIGILSLSAVIILWALGGKK</sequence>
<keyword evidence="2" id="KW-0813">Transport</keyword>
<dbReference type="Pfam" id="PF01566">
    <property type="entry name" value="Nramp"/>
    <property type="match status" value="1"/>
</dbReference>
<evidence type="ECO:0000256" key="4">
    <source>
        <dbReference type="ARBA" id="ARBA00022847"/>
    </source>
</evidence>
<dbReference type="PANTHER" id="PTHR11706:SF33">
    <property type="entry name" value="NATURAL RESISTANCE-ASSOCIATED MACROPHAGE PROTEIN 2"/>
    <property type="match status" value="1"/>
</dbReference>
<feature type="transmembrane region" description="Helical" evidence="7">
    <location>
        <begin position="397"/>
        <end position="420"/>
    </location>
</feature>
<feature type="transmembrane region" description="Helical" evidence="7">
    <location>
        <begin position="119"/>
        <end position="136"/>
    </location>
</feature>
<feature type="transmembrane region" description="Helical" evidence="7">
    <location>
        <begin position="368"/>
        <end position="385"/>
    </location>
</feature>
<keyword evidence="6 7" id="KW-0472">Membrane</keyword>
<evidence type="ECO:0000256" key="7">
    <source>
        <dbReference type="SAM" id="Phobius"/>
    </source>
</evidence>
<proteinExistence type="predicted"/>
<gene>
    <name evidence="8" type="ORF">SAMN04488541_103822</name>
</gene>
<keyword evidence="5 7" id="KW-1133">Transmembrane helix</keyword>
<protein>
    <submittedName>
        <fullName evidence="8">NRAMP (Natural resistance-associated macrophage protein) metal ion transporters</fullName>
    </submittedName>
</protein>
<evidence type="ECO:0000256" key="6">
    <source>
        <dbReference type="ARBA" id="ARBA00023136"/>
    </source>
</evidence>
<dbReference type="EMBL" id="FONY01000038">
    <property type="protein sequence ID" value="SFF46898.1"/>
    <property type="molecule type" value="Genomic_DNA"/>
</dbReference>
<evidence type="ECO:0000256" key="3">
    <source>
        <dbReference type="ARBA" id="ARBA00022692"/>
    </source>
</evidence>
<evidence type="ECO:0000256" key="5">
    <source>
        <dbReference type="ARBA" id="ARBA00022989"/>
    </source>
</evidence>
<dbReference type="GO" id="GO:0005886">
    <property type="term" value="C:plasma membrane"/>
    <property type="evidence" value="ECO:0007669"/>
    <property type="project" value="TreeGrafter"/>
</dbReference>
<dbReference type="Proteomes" id="UP000199513">
    <property type="component" value="Unassembled WGS sequence"/>
</dbReference>
<dbReference type="RefSeq" id="WP_091548823.1">
    <property type="nucleotide sequence ID" value="NZ_FONY01000038.1"/>
</dbReference>
<feature type="transmembrane region" description="Helical" evidence="7">
    <location>
        <begin position="221"/>
        <end position="240"/>
    </location>
</feature>
<dbReference type="OrthoDB" id="9787548at2"/>
<name>A0A1I2IYV4_9BACT</name>
<dbReference type="InterPro" id="IPR001046">
    <property type="entry name" value="NRAMP_fam"/>
</dbReference>
<keyword evidence="3 7" id="KW-0812">Transmembrane</keyword>